<evidence type="ECO:0000313" key="4">
    <source>
        <dbReference type="EMBL" id="TFD74583.1"/>
    </source>
</evidence>
<feature type="transmembrane region" description="Helical" evidence="1">
    <location>
        <begin position="156"/>
        <end position="174"/>
    </location>
</feature>
<keyword evidence="1" id="KW-1133">Transmembrane helix</keyword>
<evidence type="ECO:0000259" key="3">
    <source>
        <dbReference type="PROSITE" id="PS50887"/>
    </source>
</evidence>
<evidence type="ECO:0000313" key="5">
    <source>
        <dbReference type="Proteomes" id="UP000298313"/>
    </source>
</evidence>
<keyword evidence="1" id="KW-0812">Transmembrane</keyword>
<dbReference type="Gene3D" id="3.30.70.270">
    <property type="match status" value="1"/>
</dbReference>
<dbReference type="InterPro" id="IPR043128">
    <property type="entry name" value="Rev_trsase/Diguanyl_cyclase"/>
</dbReference>
<feature type="transmembrane region" description="Helical" evidence="1">
    <location>
        <begin position="254"/>
        <end position="272"/>
    </location>
</feature>
<keyword evidence="5" id="KW-1185">Reference proteome</keyword>
<dbReference type="InterPro" id="IPR029787">
    <property type="entry name" value="Nucleotide_cyclase"/>
</dbReference>
<evidence type="ECO:0000259" key="2">
    <source>
        <dbReference type="PROSITE" id="PS50883"/>
    </source>
</evidence>
<dbReference type="PROSITE" id="PS50883">
    <property type="entry name" value="EAL"/>
    <property type="match status" value="1"/>
</dbReference>
<dbReference type="OrthoDB" id="23692at2"/>
<dbReference type="NCBIfam" id="TIGR00254">
    <property type="entry name" value="GGDEF"/>
    <property type="match status" value="1"/>
</dbReference>
<dbReference type="SUPFAM" id="SSF55073">
    <property type="entry name" value="Nucleotide cyclase"/>
    <property type="match status" value="1"/>
</dbReference>
<feature type="transmembrane region" description="Helical" evidence="1">
    <location>
        <begin position="222"/>
        <end position="242"/>
    </location>
</feature>
<name>A0A4R9B2E0_9MICO</name>
<accession>A0A4R9B2E0</accession>
<feature type="transmembrane region" description="Helical" evidence="1">
    <location>
        <begin position="24"/>
        <end position="42"/>
    </location>
</feature>
<dbReference type="SMART" id="SM00052">
    <property type="entry name" value="EAL"/>
    <property type="match status" value="1"/>
</dbReference>
<dbReference type="SMART" id="SM00267">
    <property type="entry name" value="GGDEF"/>
    <property type="match status" value="1"/>
</dbReference>
<organism evidence="4 5">
    <name type="scientific">Cryobacterium fucosi</name>
    <dbReference type="NCBI Taxonomy" id="1259157"/>
    <lineage>
        <taxon>Bacteria</taxon>
        <taxon>Bacillati</taxon>
        <taxon>Actinomycetota</taxon>
        <taxon>Actinomycetes</taxon>
        <taxon>Micrococcales</taxon>
        <taxon>Microbacteriaceae</taxon>
        <taxon>Cryobacterium</taxon>
    </lineage>
</organism>
<dbReference type="CDD" id="cd01949">
    <property type="entry name" value="GGDEF"/>
    <property type="match status" value="1"/>
</dbReference>
<feature type="domain" description="GGDEF" evidence="3">
    <location>
        <begin position="368"/>
        <end position="502"/>
    </location>
</feature>
<dbReference type="InterPro" id="IPR035919">
    <property type="entry name" value="EAL_sf"/>
</dbReference>
<feature type="transmembrane region" description="Helical" evidence="1">
    <location>
        <begin position="194"/>
        <end position="215"/>
    </location>
</feature>
<feature type="transmembrane region" description="Helical" evidence="1">
    <location>
        <begin position="127"/>
        <end position="144"/>
    </location>
</feature>
<gene>
    <name evidence="4" type="ORF">E3T48_13205</name>
</gene>
<feature type="transmembrane region" description="Helical" evidence="1">
    <location>
        <begin position="284"/>
        <end position="304"/>
    </location>
</feature>
<dbReference type="PANTHER" id="PTHR44757">
    <property type="entry name" value="DIGUANYLATE CYCLASE DGCP"/>
    <property type="match status" value="1"/>
</dbReference>
<keyword evidence="1" id="KW-0472">Membrane</keyword>
<feature type="domain" description="EAL" evidence="2">
    <location>
        <begin position="508"/>
        <end position="761"/>
    </location>
</feature>
<dbReference type="InterPro" id="IPR000160">
    <property type="entry name" value="GGDEF_dom"/>
</dbReference>
<dbReference type="AlphaFoldDB" id="A0A4R9B2E0"/>
<dbReference type="Gene3D" id="3.20.20.450">
    <property type="entry name" value="EAL domain"/>
    <property type="match status" value="1"/>
</dbReference>
<dbReference type="PROSITE" id="PS50887">
    <property type="entry name" value="GGDEF"/>
    <property type="match status" value="1"/>
</dbReference>
<dbReference type="CDD" id="cd01948">
    <property type="entry name" value="EAL"/>
    <property type="match status" value="1"/>
</dbReference>
<evidence type="ECO:0000256" key="1">
    <source>
        <dbReference type="SAM" id="Phobius"/>
    </source>
</evidence>
<feature type="transmembrane region" description="Helical" evidence="1">
    <location>
        <begin position="54"/>
        <end position="72"/>
    </location>
</feature>
<dbReference type="Pfam" id="PF00563">
    <property type="entry name" value="EAL"/>
    <property type="match status" value="1"/>
</dbReference>
<dbReference type="EMBL" id="SOHH01000089">
    <property type="protein sequence ID" value="TFD74583.1"/>
    <property type="molecule type" value="Genomic_DNA"/>
</dbReference>
<dbReference type="RefSeq" id="WP_134524506.1">
    <property type="nucleotide sequence ID" value="NZ_SOHH01000089.1"/>
</dbReference>
<dbReference type="Pfam" id="PF00990">
    <property type="entry name" value="GGDEF"/>
    <property type="match status" value="1"/>
</dbReference>
<proteinExistence type="predicted"/>
<dbReference type="Proteomes" id="UP000298313">
    <property type="component" value="Unassembled WGS sequence"/>
</dbReference>
<dbReference type="InterPro" id="IPR001633">
    <property type="entry name" value="EAL_dom"/>
</dbReference>
<protein>
    <submittedName>
        <fullName evidence="4">EAL domain-containing protein</fullName>
    </submittedName>
</protein>
<reference evidence="4 5" key="1">
    <citation type="submission" date="2019-03" db="EMBL/GenBank/DDBJ databases">
        <title>Genomics of glacier-inhabiting Cryobacterium strains.</title>
        <authorList>
            <person name="Liu Q."/>
            <person name="Xin Y.-H."/>
        </authorList>
    </citation>
    <scope>NUCLEOTIDE SEQUENCE [LARGE SCALE GENOMIC DNA]</scope>
    <source>
        <strain evidence="4 5">Hh4</strain>
    </source>
</reference>
<dbReference type="SUPFAM" id="SSF141868">
    <property type="entry name" value="EAL domain-like"/>
    <property type="match status" value="1"/>
</dbReference>
<sequence length="770" mass="82022">MTKPQPDAGLPADAVVPTPLRRRWSLWVMGGLVLAYVVGLMVPDAGFNPFVDGFLAMISAWALVAVCWAAAYRAGRGRRTGPGRREGHGRPEVLLAAAAVTANTLGDTFELIQHGTDFATFPSAADAGYLLFYVLFLASLIVLVRRQLRGSTRSMILDSVVGSLGAASLLAVLLTPVLNAAAANPPSLGTAVSIAYPMLDLLLLASVAGIVASHGPESGRRWILLVSGLLIFAGADVVFALAPDLYVIGTPLDATWVIALALITLWVDRSGVPRSASGRSTGSVSAVAVPTVSILTGLGVLILASQVPVSGLAVVLASLTMAVATIPLIGRQRVLRVLSRTDDLTGLPNRRAFYADVPGRLGALDGGRHSALLLLDLDRFKEVNDSLGHDVGDRLLVQVGVRLAGSLRATDLLARLGGDEFAVLLADSGHDEAVFVAAKLRAALAEPFLLEGITLHSSASMGIAVHPDQGHDVTSLMRKADMAMYKAKSTRSGHHVYQSDDDSHGDVRLRTLQELRSAIGDDELELHYQPKVDLASGNVQGVEVLVRWNHPTRGLLLPEHFLELVEEAGLMHALTQIVLTKALDQAVLWRAQGELLTIAVNLSASSLVDRDLPDRIGAMIGSRGLPASVLTLEVTEEFLLNDRERARDILTRLRALGVRIAVDDFGTGYSSLAYLRDLPIDELKLDQSFVFPMIDDERAATLVSSAIALAHSLGLQMVAEGVENSVAYDELVRFGCDSAQGYLVSRPVPAEELNVWLADRKVTAIVRGGS</sequence>
<comment type="caution">
    <text evidence="4">The sequence shown here is derived from an EMBL/GenBank/DDBJ whole genome shotgun (WGS) entry which is preliminary data.</text>
</comment>
<feature type="transmembrane region" description="Helical" evidence="1">
    <location>
        <begin position="93"/>
        <end position="112"/>
    </location>
</feature>
<feature type="transmembrane region" description="Helical" evidence="1">
    <location>
        <begin position="310"/>
        <end position="330"/>
    </location>
</feature>
<dbReference type="PANTHER" id="PTHR44757:SF2">
    <property type="entry name" value="BIOFILM ARCHITECTURE MAINTENANCE PROTEIN MBAA"/>
    <property type="match status" value="1"/>
</dbReference>
<dbReference type="InterPro" id="IPR052155">
    <property type="entry name" value="Biofilm_reg_signaling"/>
</dbReference>